<reference evidence="1 2" key="1">
    <citation type="submission" date="2014-02" db="EMBL/GenBank/DDBJ databases">
        <title>Comparative genomics and transcriptomics to identify genetic mechanisms underlying the emergence of carbapenem resistant Acinetobacter baumannii (CRAb).</title>
        <authorList>
            <person name="Harris A.D."/>
            <person name="Johnson K.J."/>
            <person name="George J."/>
            <person name="Shefchek K."/>
            <person name="Daugherty S.C."/>
            <person name="Parankush S."/>
            <person name="Sadzewicz L."/>
            <person name="Tallon L."/>
            <person name="Sengamalay N."/>
            <person name="Hazen T.H."/>
            <person name="Rasko D.A."/>
        </authorList>
    </citation>
    <scope>NUCLEOTIDE SEQUENCE [LARGE SCALE GENOMIC DNA]</scope>
    <source>
        <strain evidence="1 2">625974</strain>
    </source>
</reference>
<name>A0A009Q784_ACIBA</name>
<sequence length="50" mass="5874">MIEGAIIQRLSSDEVDERMVEVFLMGRCKVKMTHRLEDYPQLIRFSCGNQ</sequence>
<accession>A0A009Q784</accession>
<gene>
    <name evidence="1" type="ORF">J506_3121</name>
</gene>
<dbReference type="EMBL" id="JEXD01000034">
    <property type="protein sequence ID" value="EXC05593.1"/>
    <property type="molecule type" value="Genomic_DNA"/>
</dbReference>
<evidence type="ECO:0000313" key="1">
    <source>
        <dbReference type="EMBL" id="EXC05593.1"/>
    </source>
</evidence>
<organism evidence="1 2">
    <name type="scientific">Acinetobacter baumannii 625974</name>
    <dbReference type="NCBI Taxonomy" id="1310607"/>
    <lineage>
        <taxon>Bacteria</taxon>
        <taxon>Pseudomonadati</taxon>
        <taxon>Pseudomonadota</taxon>
        <taxon>Gammaproteobacteria</taxon>
        <taxon>Moraxellales</taxon>
        <taxon>Moraxellaceae</taxon>
        <taxon>Acinetobacter</taxon>
        <taxon>Acinetobacter calcoaceticus/baumannii complex</taxon>
    </lineage>
</organism>
<protein>
    <submittedName>
        <fullName evidence="1">Uncharacterized protein</fullName>
    </submittedName>
</protein>
<dbReference type="PATRIC" id="fig|1310607.3.peg.3021"/>
<evidence type="ECO:0000313" key="2">
    <source>
        <dbReference type="Proteomes" id="UP000021108"/>
    </source>
</evidence>
<comment type="caution">
    <text evidence="1">The sequence shown here is derived from an EMBL/GenBank/DDBJ whole genome shotgun (WGS) entry which is preliminary data.</text>
</comment>
<proteinExistence type="predicted"/>
<dbReference type="AlphaFoldDB" id="A0A009Q784"/>
<dbReference type="Proteomes" id="UP000021108">
    <property type="component" value="Unassembled WGS sequence"/>
</dbReference>